<evidence type="ECO:0000256" key="3">
    <source>
        <dbReference type="ARBA" id="ARBA00023242"/>
    </source>
</evidence>
<evidence type="ECO:0000313" key="7">
    <source>
        <dbReference type="EMBL" id="KAA0203738.1"/>
    </source>
</evidence>
<dbReference type="GO" id="GO:0006357">
    <property type="term" value="P:regulation of transcription by RNA polymerase II"/>
    <property type="evidence" value="ECO:0007669"/>
    <property type="project" value="TreeGrafter"/>
</dbReference>
<reference evidence="7" key="1">
    <citation type="submission" date="2014-08" db="EMBL/GenBank/DDBJ databases">
        <authorList>
            <person name="Murali S."/>
            <person name="Richards S."/>
            <person name="Bandaranaike D."/>
            <person name="Bellair M."/>
            <person name="Blankenburg K."/>
            <person name="Chao H."/>
            <person name="Dinh H."/>
            <person name="Doddapaneni H."/>
            <person name="Dugan-Rocha S."/>
            <person name="Elkadiri S."/>
            <person name="Gnanaolivu R."/>
            <person name="Hughes D."/>
            <person name="Lee S."/>
            <person name="Li M."/>
            <person name="Ming W."/>
            <person name="Munidasa M."/>
            <person name="Muniz J."/>
            <person name="Nguyen L."/>
            <person name="Osuji N."/>
            <person name="Pu L.-L."/>
            <person name="Puazo M."/>
            <person name="Skinner E."/>
            <person name="Qu C."/>
            <person name="Quiroz J."/>
            <person name="Raj R."/>
            <person name="Weissenberger G."/>
            <person name="Xin Y."/>
            <person name="Zou X."/>
            <person name="Han Y."/>
            <person name="Worley K."/>
            <person name="Muzny D."/>
            <person name="Gibbs R."/>
        </authorList>
    </citation>
    <scope>NUCLEOTIDE SEQUENCE</scope>
    <source>
        <strain evidence="7">HAZT.00-mixed</strain>
        <tissue evidence="7">Whole organism</tissue>
    </source>
</reference>
<dbReference type="InterPro" id="IPR051365">
    <property type="entry name" value="TOX_HMG-box_domain"/>
</dbReference>
<feature type="domain" description="HMG box" evidence="6">
    <location>
        <begin position="94"/>
        <end position="162"/>
    </location>
</feature>
<proteinExistence type="predicted"/>
<dbReference type="InterPro" id="IPR036910">
    <property type="entry name" value="HMG_box_dom_sf"/>
</dbReference>
<dbReference type="FunFam" id="1.10.30.10:FF:000005">
    <property type="entry name" value="TOX high mobility group box family member 3"/>
    <property type="match status" value="1"/>
</dbReference>
<dbReference type="EMBL" id="JQDR03000915">
    <property type="protein sequence ID" value="KAA0203738.1"/>
    <property type="molecule type" value="Genomic_DNA"/>
</dbReference>
<reference evidence="7" key="3">
    <citation type="submission" date="2019-06" db="EMBL/GenBank/DDBJ databases">
        <authorList>
            <person name="Poynton C."/>
            <person name="Hasenbein S."/>
            <person name="Benoit J.B."/>
            <person name="Sepulveda M.S."/>
            <person name="Poelchau M.F."/>
            <person name="Murali S.C."/>
            <person name="Chen S."/>
            <person name="Glastad K.M."/>
            <person name="Werren J.H."/>
            <person name="Vineis J.H."/>
            <person name="Bowen J.L."/>
            <person name="Friedrich M."/>
            <person name="Jones J."/>
            <person name="Robertson H.M."/>
            <person name="Feyereisen R."/>
            <person name="Mechler-Hickson A."/>
            <person name="Mathers N."/>
            <person name="Lee C.E."/>
            <person name="Colbourne J.K."/>
            <person name="Biales A."/>
            <person name="Johnston J.S."/>
            <person name="Wellborn G.A."/>
            <person name="Rosendale A.J."/>
            <person name="Cridge A.G."/>
            <person name="Munoz-Torres M.C."/>
            <person name="Bain P.A."/>
            <person name="Manny A.R."/>
            <person name="Major K.M."/>
            <person name="Lambert F.N."/>
            <person name="Vulpe C.D."/>
            <person name="Tuck P."/>
            <person name="Blalock B.J."/>
            <person name="Lin Y.-Y."/>
            <person name="Smith M.E."/>
            <person name="Ochoa-Acuna H."/>
            <person name="Chen M.-J.M."/>
            <person name="Childers C.P."/>
            <person name="Qu J."/>
            <person name="Dugan S."/>
            <person name="Lee S.L."/>
            <person name="Chao H."/>
            <person name="Dinh H."/>
            <person name="Han Y."/>
            <person name="Doddapaneni H."/>
            <person name="Worley K.C."/>
            <person name="Muzny D.M."/>
            <person name="Gibbs R.A."/>
            <person name="Richards S."/>
        </authorList>
    </citation>
    <scope>NUCLEOTIDE SEQUENCE</scope>
    <source>
        <strain evidence="7">HAZT.00-mixed</strain>
        <tissue evidence="7">Whole organism</tissue>
    </source>
</reference>
<dbReference type="AlphaFoldDB" id="A0A6A0HD45"/>
<comment type="subcellular location">
    <subcellularLocation>
        <location evidence="1">Nucleus</location>
    </subcellularLocation>
</comment>
<feature type="compositionally biased region" description="Low complexity" evidence="5">
    <location>
        <begin position="34"/>
        <end position="47"/>
    </location>
</feature>
<evidence type="ECO:0000256" key="2">
    <source>
        <dbReference type="ARBA" id="ARBA00023125"/>
    </source>
</evidence>
<feature type="compositionally biased region" description="Polar residues" evidence="5">
    <location>
        <begin position="1"/>
        <end position="13"/>
    </location>
</feature>
<dbReference type="Pfam" id="PF00505">
    <property type="entry name" value="HMG_box"/>
    <property type="match status" value="1"/>
</dbReference>
<comment type="caution">
    <text evidence="7">The sequence shown here is derived from an EMBL/GenBank/DDBJ whole genome shotgun (WGS) entry which is preliminary data.</text>
</comment>
<dbReference type="PROSITE" id="PS50118">
    <property type="entry name" value="HMG_BOX_2"/>
    <property type="match status" value="1"/>
</dbReference>
<dbReference type="PANTHER" id="PTHR45781">
    <property type="entry name" value="AGAP000281-PA"/>
    <property type="match status" value="1"/>
</dbReference>
<reference evidence="7" key="2">
    <citation type="journal article" date="2018" name="Environ. Sci. Technol.">
        <title>The Toxicogenome of Hyalella azteca: A Model for Sediment Ecotoxicology and Evolutionary Toxicology.</title>
        <authorList>
            <person name="Poynton H.C."/>
            <person name="Hasenbein S."/>
            <person name="Benoit J.B."/>
            <person name="Sepulveda M.S."/>
            <person name="Poelchau M.F."/>
            <person name="Hughes D.S.T."/>
            <person name="Murali S.C."/>
            <person name="Chen S."/>
            <person name="Glastad K.M."/>
            <person name="Goodisman M.A.D."/>
            <person name="Werren J.H."/>
            <person name="Vineis J.H."/>
            <person name="Bowen J.L."/>
            <person name="Friedrich M."/>
            <person name="Jones J."/>
            <person name="Robertson H.M."/>
            <person name="Feyereisen R."/>
            <person name="Mechler-Hickson A."/>
            <person name="Mathers N."/>
            <person name="Lee C.E."/>
            <person name="Colbourne J.K."/>
            <person name="Biales A."/>
            <person name="Johnston J.S."/>
            <person name="Wellborn G.A."/>
            <person name="Rosendale A.J."/>
            <person name="Cridge A.G."/>
            <person name="Munoz-Torres M.C."/>
            <person name="Bain P.A."/>
            <person name="Manny A.R."/>
            <person name="Major K.M."/>
            <person name="Lambert F.N."/>
            <person name="Vulpe C.D."/>
            <person name="Tuck P."/>
            <person name="Blalock B.J."/>
            <person name="Lin Y.Y."/>
            <person name="Smith M.E."/>
            <person name="Ochoa-Acuna H."/>
            <person name="Chen M.M."/>
            <person name="Childers C.P."/>
            <person name="Qu J."/>
            <person name="Dugan S."/>
            <person name="Lee S.L."/>
            <person name="Chao H."/>
            <person name="Dinh H."/>
            <person name="Han Y."/>
            <person name="Doddapaneni H."/>
            <person name="Worley K.C."/>
            <person name="Muzny D.M."/>
            <person name="Gibbs R.A."/>
            <person name="Richards S."/>
        </authorList>
    </citation>
    <scope>NUCLEOTIDE SEQUENCE</scope>
    <source>
        <strain evidence="7">HAZT.00-mixed</strain>
        <tissue evidence="7">Whole organism</tissue>
    </source>
</reference>
<dbReference type="InterPro" id="IPR009071">
    <property type="entry name" value="HMG_box_dom"/>
</dbReference>
<evidence type="ECO:0000256" key="1">
    <source>
        <dbReference type="ARBA" id="ARBA00004123"/>
    </source>
</evidence>
<sequence>MMSPSSPVYSTPHSMMGGYYHPPMGGVPSSIPTESPVSGESPSPGSEDSNDDLTRHNKRPSPDGGDAMAGVGAGRGKKPKLSKKNKKKKDPNEPHKPVSAYALFFRDTQANIRGQNPNASFGEVSKIVASLWDSLEIDTKNVYKKRTEVAKKEYLKQLAAYRATLVSKVSKTI</sequence>
<protein>
    <recommendedName>
        <fullName evidence="6">HMG box domain-containing protein</fullName>
    </recommendedName>
</protein>
<evidence type="ECO:0000256" key="4">
    <source>
        <dbReference type="PROSITE-ProRule" id="PRU00267"/>
    </source>
</evidence>
<dbReference type="SUPFAM" id="SSF47095">
    <property type="entry name" value="HMG-box"/>
    <property type="match status" value="1"/>
</dbReference>
<dbReference type="SMART" id="SM00398">
    <property type="entry name" value="HMG"/>
    <property type="match status" value="1"/>
</dbReference>
<feature type="DNA-binding region" description="HMG box" evidence="4">
    <location>
        <begin position="94"/>
        <end position="162"/>
    </location>
</feature>
<dbReference type="PANTHER" id="PTHR45781:SF1">
    <property type="entry name" value="HMG BOX DOMAIN-CONTAINING PROTEIN"/>
    <property type="match status" value="1"/>
</dbReference>
<dbReference type="PRINTS" id="PR00886">
    <property type="entry name" value="HIGHMOBLTY12"/>
</dbReference>
<feature type="compositionally biased region" description="Low complexity" evidence="5">
    <location>
        <begin position="15"/>
        <end position="26"/>
    </location>
</feature>
<evidence type="ECO:0000256" key="5">
    <source>
        <dbReference type="SAM" id="MobiDB-lite"/>
    </source>
</evidence>
<gene>
    <name evidence="7" type="ORF">HAZT_HAZT011501</name>
</gene>
<name>A0A6A0HD45_HYAAZ</name>
<feature type="compositionally biased region" description="Basic residues" evidence="5">
    <location>
        <begin position="75"/>
        <end position="89"/>
    </location>
</feature>
<organism evidence="7">
    <name type="scientific">Hyalella azteca</name>
    <name type="common">Amphipod</name>
    <dbReference type="NCBI Taxonomy" id="294128"/>
    <lineage>
        <taxon>Eukaryota</taxon>
        <taxon>Metazoa</taxon>
        <taxon>Ecdysozoa</taxon>
        <taxon>Arthropoda</taxon>
        <taxon>Crustacea</taxon>
        <taxon>Multicrustacea</taxon>
        <taxon>Malacostraca</taxon>
        <taxon>Eumalacostraca</taxon>
        <taxon>Peracarida</taxon>
        <taxon>Amphipoda</taxon>
        <taxon>Senticaudata</taxon>
        <taxon>Talitrida</taxon>
        <taxon>Talitroidea</taxon>
        <taxon>Hyalellidae</taxon>
        <taxon>Hyalella</taxon>
    </lineage>
</organism>
<evidence type="ECO:0000259" key="6">
    <source>
        <dbReference type="PROSITE" id="PS50118"/>
    </source>
</evidence>
<dbReference type="GO" id="GO:0005634">
    <property type="term" value="C:nucleus"/>
    <property type="evidence" value="ECO:0007669"/>
    <property type="project" value="UniProtKB-SubCell"/>
</dbReference>
<keyword evidence="2 4" id="KW-0238">DNA-binding</keyword>
<feature type="region of interest" description="Disordered" evidence="5">
    <location>
        <begin position="1"/>
        <end position="98"/>
    </location>
</feature>
<dbReference type="GO" id="GO:0031490">
    <property type="term" value="F:chromatin DNA binding"/>
    <property type="evidence" value="ECO:0007669"/>
    <property type="project" value="TreeGrafter"/>
</dbReference>
<accession>A0A6A0HD45</accession>
<dbReference type="Gene3D" id="1.10.30.10">
    <property type="entry name" value="High mobility group box domain"/>
    <property type="match status" value="1"/>
</dbReference>
<dbReference type="CDD" id="cd21995">
    <property type="entry name" value="HMG-box_TOX-like"/>
    <property type="match status" value="1"/>
</dbReference>
<dbReference type="Proteomes" id="UP000711488">
    <property type="component" value="Unassembled WGS sequence"/>
</dbReference>
<keyword evidence="3 4" id="KW-0539">Nucleus</keyword>